<feature type="region of interest" description="Disordered" evidence="1">
    <location>
        <begin position="71"/>
        <end position="90"/>
    </location>
</feature>
<proteinExistence type="predicted"/>
<reference evidence="2" key="1">
    <citation type="submission" date="2021-06" db="EMBL/GenBank/DDBJ databases">
        <title>Comparative genomics, transcriptomics and evolutionary studies reveal genomic signatures of adaptation to plant cell wall in hemibiotrophic fungi.</title>
        <authorList>
            <consortium name="DOE Joint Genome Institute"/>
            <person name="Baroncelli R."/>
            <person name="Diaz J.F."/>
            <person name="Benocci T."/>
            <person name="Peng M."/>
            <person name="Battaglia E."/>
            <person name="Haridas S."/>
            <person name="Andreopoulos W."/>
            <person name="Labutti K."/>
            <person name="Pangilinan J."/>
            <person name="Floch G.L."/>
            <person name="Makela M.R."/>
            <person name="Henrissat B."/>
            <person name="Grigoriev I.V."/>
            <person name="Crouch J.A."/>
            <person name="De Vries R.P."/>
            <person name="Sukno S.A."/>
            <person name="Thon M.R."/>
        </authorList>
    </citation>
    <scope>NUCLEOTIDE SEQUENCE</scope>
    <source>
        <strain evidence="2">MAFF235873</strain>
    </source>
</reference>
<feature type="compositionally biased region" description="Basic and acidic residues" evidence="1">
    <location>
        <begin position="81"/>
        <end position="90"/>
    </location>
</feature>
<dbReference type="Proteomes" id="UP001232148">
    <property type="component" value="Unassembled WGS sequence"/>
</dbReference>
<sequence length="134" mass="15296">MHLVFFASIFGPTRQQVGKAAAPIPILDTQRCLCSVLNLQCILHSPCRWHKCREASASHILARQRATEAHSYTNQANVKRPHVDDDSEPHLRSSYRRFRPQAARLSRVHWRCAGIHGRCVGFLASETAWQALQW</sequence>
<organism evidence="2 3">
    <name type="scientific">Colletotrichum zoysiae</name>
    <dbReference type="NCBI Taxonomy" id="1216348"/>
    <lineage>
        <taxon>Eukaryota</taxon>
        <taxon>Fungi</taxon>
        <taxon>Dikarya</taxon>
        <taxon>Ascomycota</taxon>
        <taxon>Pezizomycotina</taxon>
        <taxon>Sordariomycetes</taxon>
        <taxon>Hypocreomycetidae</taxon>
        <taxon>Glomerellales</taxon>
        <taxon>Glomerellaceae</taxon>
        <taxon>Colletotrichum</taxon>
        <taxon>Colletotrichum graminicola species complex</taxon>
    </lineage>
</organism>
<gene>
    <name evidence="2" type="ORF">LX32DRAFT_426025</name>
</gene>
<dbReference type="EMBL" id="MU842887">
    <property type="protein sequence ID" value="KAK2027885.1"/>
    <property type="molecule type" value="Genomic_DNA"/>
</dbReference>
<evidence type="ECO:0000313" key="2">
    <source>
        <dbReference type="EMBL" id="KAK2027885.1"/>
    </source>
</evidence>
<evidence type="ECO:0000313" key="3">
    <source>
        <dbReference type="Proteomes" id="UP001232148"/>
    </source>
</evidence>
<accession>A0AAD9M3P1</accession>
<name>A0AAD9M3P1_9PEZI</name>
<protein>
    <submittedName>
        <fullName evidence="2">Uncharacterized protein</fullName>
    </submittedName>
</protein>
<dbReference type="AlphaFoldDB" id="A0AAD9M3P1"/>
<keyword evidence="3" id="KW-1185">Reference proteome</keyword>
<evidence type="ECO:0000256" key="1">
    <source>
        <dbReference type="SAM" id="MobiDB-lite"/>
    </source>
</evidence>
<comment type="caution">
    <text evidence="2">The sequence shown here is derived from an EMBL/GenBank/DDBJ whole genome shotgun (WGS) entry which is preliminary data.</text>
</comment>